<evidence type="ECO:0000313" key="2">
    <source>
        <dbReference type="Proteomes" id="UP000327157"/>
    </source>
</evidence>
<reference evidence="1 2" key="3">
    <citation type="submission" date="2019-11" db="EMBL/GenBank/DDBJ databases">
        <title>A de novo genome assembly of a pear dwarfing rootstock.</title>
        <authorList>
            <person name="Wang F."/>
            <person name="Wang J."/>
            <person name="Li S."/>
            <person name="Zhang Y."/>
            <person name="Fang M."/>
            <person name="Ma L."/>
            <person name="Zhao Y."/>
            <person name="Jiang S."/>
        </authorList>
    </citation>
    <scope>NUCLEOTIDE SEQUENCE [LARGE SCALE GENOMIC DNA]</scope>
    <source>
        <strain evidence="1">S2</strain>
        <tissue evidence="1">Leaf</tissue>
    </source>
</reference>
<accession>A0A5N5FPS8</accession>
<comment type="caution">
    <text evidence="1">The sequence shown here is derived from an EMBL/GenBank/DDBJ whole genome shotgun (WGS) entry which is preliminary data.</text>
</comment>
<reference evidence="2" key="2">
    <citation type="submission" date="2019-10" db="EMBL/GenBank/DDBJ databases">
        <title>A de novo genome assembly of a pear dwarfing rootstock.</title>
        <authorList>
            <person name="Wang F."/>
            <person name="Wang J."/>
            <person name="Li S."/>
            <person name="Zhang Y."/>
            <person name="Fang M."/>
            <person name="Ma L."/>
            <person name="Zhao Y."/>
            <person name="Jiang S."/>
        </authorList>
    </citation>
    <scope>NUCLEOTIDE SEQUENCE [LARGE SCALE GENOMIC DNA]</scope>
</reference>
<sequence>MNVDGMNMVIPLSMHATNVGVDFSPTDDGITMASLGLQASSGVPSKHVAFPKEMATGGGVFLSDAYALTIVHPPITLSSEEEALVEE</sequence>
<dbReference type="EMBL" id="SMOL01000753">
    <property type="protein sequence ID" value="KAB2600264.1"/>
    <property type="molecule type" value="Genomic_DNA"/>
</dbReference>
<dbReference type="Proteomes" id="UP000327157">
    <property type="component" value="Chromosome 13"/>
</dbReference>
<name>A0A5N5FPS8_9ROSA</name>
<keyword evidence="2" id="KW-1185">Reference proteome</keyword>
<organism evidence="1 2">
    <name type="scientific">Pyrus ussuriensis x Pyrus communis</name>
    <dbReference type="NCBI Taxonomy" id="2448454"/>
    <lineage>
        <taxon>Eukaryota</taxon>
        <taxon>Viridiplantae</taxon>
        <taxon>Streptophyta</taxon>
        <taxon>Embryophyta</taxon>
        <taxon>Tracheophyta</taxon>
        <taxon>Spermatophyta</taxon>
        <taxon>Magnoliopsida</taxon>
        <taxon>eudicotyledons</taxon>
        <taxon>Gunneridae</taxon>
        <taxon>Pentapetalae</taxon>
        <taxon>rosids</taxon>
        <taxon>fabids</taxon>
        <taxon>Rosales</taxon>
        <taxon>Rosaceae</taxon>
        <taxon>Amygdaloideae</taxon>
        <taxon>Maleae</taxon>
        <taxon>Pyrus</taxon>
    </lineage>
</organism>
<reference evidence="1 2" key="1">
    <citation type="submission" date="2019-09" db="EMBL/GenBank/DDBJ databases">
        <authorList>
            <person name="Ou C."/>
        </authorList>
    </citation>
    <scope>NUCLEOTIDE SEQUENCE [LARGE SCALE GENOMIC DNA]</scope>
    <source>
        <strain evidence="1">S2</strain>
        <tissue evidence="1">Leaf</tissue>
    </source>
</reference>
<protein>
    <submittedName>
        <fullName evidence="1">Uncharacterized protein</fullName>
    </submittedName>
</protein>
<evidence type="ECO:0000313" key="1">
    <source>
        <dbReference type="EMBL" id="KAB2600264.1"/>
    </source>
</evidence>
<dbReference type="AlphaFoldDB" id="A0A5N5FPS8"/>
<gene>
    <name evidence="1" type="ORF">D8674_010535</name>
</gene>
<proteinExistence type="predicted"/>